<dbReference type="RefSeq" id="WP_122186982.1">
    <property type="nucleotide sequence ID" value="NZ_RFFH01000002.1"/>
</dbReference>
<accession>A0A3M2LAJ9</accession>
<dbReference type="OrthoDB" id="4569792at2"/>
<protein>
    <submittedName>
        <fullName evidence="1">Uncharacterized protein</fullName>
    </submittedName>
</protein>
<gene>
    <name evidence="1" type="ORF">EBN03_06355</name>
</gene>
<dbReference type="EMBL" id="RFFH01000002">
    <property type="protein sequence ID" value="RMI34056.1"/>
    <property type="molecule type" value="Genomic_DNA"/>
</dbReference>
<proteinExistence type="predicted"/>
<reference evidence="1 2" key="1">
    <citation type="submission" date="2018-10" db="EMBL/GenBank/DDBJ databases">
        <title>Isolation from cow dung.</title>
        <authorList>
            <person name="Ling L."/>
        </authorList>
    </citation>
    <scope>NUCLEOTIDE SEQUENCE [LARGE SCALE GENOMIC DNA]</scope>
    <source>
        <strain evidence="1 2">NEAU-LL90</strain>
    </source>
</reference>
<keyword evidence="2" id="KW-1185">Reference proteome</keyword>
<sequence>MSQSPAPHRRTAQILQHGAIVVAGMSSVGLTVAAATYAVNSSSVAAGDRAASRPAAPAGPGPVGVGLRAASWAVPATAPSADQVGFLPAGRFELEGVHHALTVPFVTLAPDLAA</sequence>
<comment type="caution">
    <text evidence="1">The sequence shown here is derived from an EMBL/GenBank/DDBJ whole genome shotgun (WGS) entry which is preliminary data.</text>
</comment>
<evidence type="ECO:0000313" key="1">
    <source>
        <dbReference type="EMBL" id="RMI34056.1"/>
    </source>
</evidence>
<organism evidence="1 2">
    <name type="scientific">Nocardia stercoris</name>
    <dbReference type="NCBI Taxonomy" id="2483361"/>
    <lineage>
        <taxon>Bacteria</taxon>
        <taxon>Bacillati</taxon>
        <taxon>Actinomycetota</taxon>
        <taxon>Actinomycetes</taxon>
        <taxon>Mycobacteriales</taxon>
        <taxon>Nocardiaceae</taxon>
        <taxon>Nocardia</taxon>
    </lineage>
</organism>
<evidence type="ECO:0000313" key="2">
    <source>
        <dbReference type="Proteomes" id="UP000279275"/>
    </source>
</evidence>
<dbReference type="Proteomes" id="UP000279275">
    <property type="component" value="Unassembled WGS sequence"/>
</dbReference>
<dbReference type="AlphaFoldDB" id="A0A3M2LAJ9"/>
<name>A0A3M2LAJ9_9NOCA</name>